<dbReference type="CDD" id="cd16936">
    <property type="entry name" value="HATPase_RsbW-like"/>
    <property type="match status" value="1"/>
</dbReference>
<dbReference type="Gene3D" id="3.60.40.10">
    <property type="entry name" value="PPM-type phosphatase domain"/>
    <property type="match status" value="1"/>
</dbReference>
<comment type="caution">
    <text evidence="4">The sequence shown here is derived from an EMBL/GenBank/DDBJ whole genome shotgun (WGS) entry which is preliminary data.</text>
</comment>
<organism evidence="4">
    <name type="scientific">Streptantibioticus silvisoli</name>
    <dbReference type="NCBI Taxonomy" id="2705255"/>
    <lineage>
        <taxon>Bacteria</taxon>
        <taxon>Bacillati</taxon>
        <taxon>Actinomycetota</taxon>
        <taxon>Actinomycetes</taxon>
        <taxon>Kitasatosporales</taxon>
        <taxon>Streptomycetaceae</taxon>
        <taxon>Streptantibioticus</taxon>
    </lineage>
</organism>
<protein>
    <submittedName>
        <fullName evidence="4">Serine/threonine-protein phosphatase</fullName>
    </submittedName>
</protein>
<dbReference type="RefSeq" id="WP_271314618.1">
    <property type="nucleotide sequence ID" value="NZ_JABXJJ020000023.1"/>
</dbReference>
<dbReference type="PANTHER" id="PTHR43156">
    <property type="entry name" value="STAGE II SPORULATION PROTEIN E-RELATED"/>
    <property type="match status" value="1"/>
</dbReference>
<dbReference type="InterPro" id="IPR029016">
    <property type="entry name" value="GAF-like_dom_sf"/>
</dbReference>
<dbReference type="InterPro" id="IPR036457">
    <property type="entry name" value="PPM-type-like_dom_sf"/>
</dbReference>
<feature type="region of interest" description="Disordered" evidence="2">
    <location>
        <begin position="275"/>
        <end position="318"/>
    </location>
</feature>
<evidence type="ECO:0000259" key="3">
    <source>
        <dbReference type="SMART" id="SM00331"/>
    </source>
</evidence>
<dbReference type="GO" id="GO:0016791">
    <property type="term" value="F:phosphatase activity"/>
    <property type="evidence" value="ECO:0007669"/>
    <property type="project" value="TreeGrafter"/>
</dbReference>
<dbReference type="Gene3D" id="3.30.565.10">
    <property type="entry name" value="Histidine kinase-like ATPase, C-terminal domain"/>
    <property type="match status" value="1"/>
</dbReference>
<dbReference type="InterPro" id="IPR052016">
    <property type="entry name" value="Bact_Sigma-Reg"/>
</dbReference>
<reference evidence="4" key="1">
    <citation type="submission" date="2023-05" db="EMBL/GenBank/DDBJ databases">
        <title>Streptantibioticus silvisoli sp. nov., acidotolerant actinomycetes 1 from pine litter.</title>
        <authorList>
            <person name="Swiecimska M."/>
            <person name="Golinska P."/>
            <person name="Sangal V."/>
            <person name="Wachnowicz B."/>
            <person name="Goodfellow M."/>
        </authorList>
    </citation>
    <scope>NUCLEOTIDE SEQUENCE</scope>
    <source>
        <strain evidence="4">SL13</strain>
    </source>
</reference>
<dbReference type="AlphaFoldDB" id="A0AA90H6V2"/>
<dbReference type="SUPFAM" id="SSF55781">
    <property type="entry name" value="GAF domain-like"/>
    <property type="match status" value="2"/>
</dbReference>
<evidence type="ECO:0000256" key="1">
    <source>
        <dbReference type="ARBA" id="ARBA00022801"/>
    </source>
</evidence>
<dbReference type="SMART" id="SM00331">
    <property type="entry name" value="PP2C_SIG"/>
    <property type="match status" value="1"/>
</dbReference>
<feature type="compositionally biased region" description="Acidic residues" evidence="2">
    <location>
        <begin position="280"/>
        <end position="297"/>
    </location>
</feature>
<dbReference type="Gene3D" id="3.30.450.40">
    <property type="match status" value="2"/>
</dbReference>
<evidence type="ECO:0000256" key="2">
    <source>
        <dbReference type="SAM" id="MobiDB-lite"/>
    </source>
</evidence>
<dbReference type="InterPro" id="IPR001932">
    <property type="entry name" value="PPM-type_phosphatase-like_dom"/>
</dbReference>
<accession>A0AA90H6V2</accession>
<dbReference type="SUPFAM" id="SSF55874">
    <property type="entry name" value="ATPase domain of HSP90 chaperone/DNA topoisomerase II/histidine kinase"/>
    <property type="match status" value="1"/>
</dbReference>
<dbReference type="InterPro" id="IPR036890">
    <property type="entry name" value="HATPase_C_sf"/>
</dbReference>
<sequence>MTDRDGVLSATAARVLSDLGASAVTIYLYDDPSRQLVASVAAVTPLGTGSVERVPVDDFAYASATSYQTGGIVTAHSVQELGNHPETAVFAPFPFTVTSVPLGPRERPLGAMSTYWPQMFRKLTDDERGYLRKAAATTGQELERLASVGVSMTPPVVPHVIASDAGEATGLTTGLSGTRQGDRTARTTPLIYHLHKLANALIGTVRTEDAADLALERVIEGFHARAMAITLTEGDRLRVIGARGCSRAFLRELNGRPLGQPSLETDAVTQMRQIVQRPDLDEDTDDGADADDADDADADARADADADDAAADARADGADAVRPADALRSAAAVRPADAHDDGTGSACVWAVLPLLAGGHAIGSCSIGFSQERTGVVNEHSVLIALATLLGQTFERTRLYDSRHSLAQKLQQALLPRMLPQMAGVLTTTRYVPTSGGIELGGDWYDLINLPDGRIAAVIGDVQGHNISAAVVMGQLRSAVRAYATEGHDPATVAGRTNRLLVELDTDRFATCCLVWLDPDTGIAEIVSAGHHQPLIRFPDGRYHRDGLEVGIPLGIEPEADYRATRIRLDPGTLLTLYTDGLVGTDGRPDDETVRLALEDALTGAGGELETIGDRMISGISERPARADDSALLLMRYEGASAQAQLHVRRLSIHRRDLQGVRRARQFLREWLHSVELTDLTQDAELLASEVVTNALVHGDSDVDIHVRRYPERVRIEVRDSDPHLALPAAALAEDEAEGGRGLIIVSAMASAWGNSPSGRGKTVWFELPTPDGDEPRTPPPDGRTPDGRPPEDRPPEDRPPEDLVADGRPVDV</sequence>
<dbReference type="EMBL" id="JABXJJ020000023">
    <property type="protein sequence ID" value="MDI5971567.1"/>
    <property type="molecule type" value="Genomic_DNA"/>
</dbReference>
<feature type="region of interest" description="Disordered" evidence="2">
    <location>
        <begin position="753"/>
        <end position="812"/>
    </location>
</feature>
<dbReference type="Pfam" id="PF13581">
    <property type="entry name" value="HATPase_c_2"/>
    <property type="match status" value="1"/>
</dbReference>
<proteinExistence type="predicted"/>
<evidence type="ECO:0000313" key="4">
    <source>
        <dbReference type="EMBL" id="MDI5971567.1"/>
    </source>
</evidence>
<dbReference type="SUPFAM" id="SSF81606">
    <property type="entry name" value="PP2C-like"/>
    <property type="match status" value="1"/>
</dbReference>
<dbReference type="PANTHER" id="PTHR43156:SF2">
    <property type="entry name" value="STAGE II SPORULATION PROTEIN E"/>
    <property type="match status" value="1"/>
</dbReference>
<dbReference type="InterPro" id="IPR003594">
    <property type="entry name" value="HATPase_dom"/>
</dbReference>
<keyword evidence="1" id="KW-0378">Hydrolase</keyword>
<dbReference type="Pfam" id="PF07228">
    <property type="entry name" value="SpoIIE"/>
    <property type="match status" value="1"/>
</dbReference>
<feature type="compositionally biased region" description="Basic and acidic residues" evidence="2">
    <location>
        <begin position="783"/>
        <end position="801"/>
    </location>
</feature>
<gene>
    <name evidence="4" type="ORF">POF50_019905</name>
</gene>
<feature type="domain" description="PPM-type phosphatase" evidence="3">
    <location>
        <begin position="424"/>
        <end position="636"/>
    </location>
</feature>
<name>A0AA90H6V2_9ACTN</name>